<dbReference type="EMBL" id="AUWY01000137">
    <property type="protein sequence ID" value="EQB29627.1"/>
    <property type="molecule type" value="Genomic_DNA"/>
</dbReference>
<dbReference type="SMART" id="SM00052">
    <property type="entry name" value="EAL"/>
    <property type="match status" value="1"/>
</dbReference>
<evidence type="ECO:0000313" key="3">
    <source>
        <dbReference type="Proteomes" id="UP000015523"/>
    </source>
</evidence>
<dbReference type="PANTHER" id="PTHR33121">
    <property type="entry name" value="CYCLIC DI-GMP PHOSPHODIESTERASE PDEF"/>
    <property type="match status" value="1"/>
</dbReference>
<dbReference type="SUPFAM" id="SSF141868">
    <property type="entry name" value="EAL domain-like"/>
    <property type="match status" value="1"/>
</dbReference>
<dbReference type="AlphaFoldDB" id="T0IYL9"/>
<feature type="domain" description="EAL" evidence="1">
    <location>
        <begin position="164"/>
        <end position="419"/>
    </location>
</feature>
<proteinExistence type="predicted"/>
<dbReference type="Proteomes" id="UP000015523">
    <property type="component" value="Unassembled WGS sequence"/>
</dbReference>
<organism evidence="2 3">
    <name type="scientific">Sphingobium ummariense RL-3</name>
    <dbReference type="NCBI Taxonomy" id="1346791"/>
    <lineage>
        <taxon>Bacteria</taxon>
        <taxon>Pseudomonadati</taxon>
        <taxon>Pseudomonadota</taxon>
        <taxon>Alphaproteobacteria</taxon>
        <taxon>Sphingomonadales</taxon>
        <taxon>Sphingomonadaceae</taxon>
        <taxon>Sphingobium</taxon>
    </lineage>
</organism>
<dbReference type="InterPro" id="IPR001633">
    <property type="entry name" value="EAL_dom"/>
</dbReference>
<dbReference type="RefSeq" id="WP_021320223.1">
    <property type="nucleotide sequence ID" value="NZ_AUWY01000137.1"/>
</dbReference>
<dbReference type="Gene3D" id="3.20.20.450">
    <property type="entry name" value="EAL domain"/>
    <property type="match status" value="1"/>
</dbReference>
<evidence type="ECO:0000313" key="2">
    <source>
        <dbReference type="EMBL" id="EQB29627.1"/>
    </source>
</evidence>
<comment type="caution">
    <text evidence="2">The sequence shown here is derived from an EMBL/GenBank/DDBJ whole genome shotgun (WGS) entry which is preliminary data.</text>
</comment>
<dbReference type="PROSITE" id="PS50883">
    <property type="entry name" value="EAL"/>
    <property type="match status" value="1"/>
</dbReference>
<reference evidence="2 3" key="1">
    <citation type="journal article" date="2013" name="Genome Announc.">
        <title>Draft Genome Sequence of Sphingobium ummariense Strain RL-3, a Hexachlorocyclohexane-Degrading Bacterium.</title>
        <authorList>
            <person name="Kohli P."/>
            <person name="Dua A."/>
            <person name="Sangwan N."/>
            <person name="Oldach P."/>
            <person name="Khurana J.P."/>
            <person name="Lal R."/>
        </authorList>
    </citation>
    <scope>NUCLEOTIDE SEQUENCE [LARGE SCALE GENOMIC DNA]</scope>
    <source>
        <strain evidence="2 3">RL-3</strain>
    </source>
</reference>
<dbReference type="CDD" id="cd01948">
    <property type="entry name" value="EAL"/>
    <property type="match status" value="1"/>
</dbReference>
<evidence type="ECO:0000259" key="1">
    <source>
        <dbReference type="PROSITE" id="PS50883"/>
    </source>
</evidence>
<protein>
    <recommendedName>
        <fullName evidence="1">EAL domain-containing protein</fullName>
    </recommendedName>
</protein>
<dbReference type="STRING" id="1346791.M529_23915"/>
<keyword evidence="3" id="KW-1185">Reference proteome</keyword>
<gene>
    <name evidence="2" type="ORF">M529_23915</name>
</gene>
<dbReference type="Pfam" id="PF00563">
    <property type="entry name" value="EAL"/>
    <property type="match status" value="1"/>
</dbReference>
<accession>T0IYL9</accession>
<dbReference type="InterPro" id="IPR050706">
    <property type="entry name" value="Cyclic-di-GMP_PDE-like"/>
</dbReference>
<dbReference type="eggNOG" id="COG2200">
    <property type="taxonomic scope" value="Bacteria"/>
</dbReference>
<name>T0IYL9_9SPHN</name>
<dbReference type="PATRIC" id="fig|1346791.3.peg.4624"/>
<dbReference type="OrthoDB" id="23692at2"/>
<dbReference type="InterPro" id="IPR035919">
    <property type="entry name" value="EAL_sf"/>
</dbReference>
<sequence>MVSAAADGSEKGIDRLRIGDLVLAFRIDNYSLLRAVYSLDTANAAVDAVIVALARLFTGVRIQRTEPGMLYAAIPASTRRREHALPAMIDSVCTLIMCRPLECDGERVYFSLSTGYAVASDAHLSAAGTEECLRIARDMLCACRSAAERPTANDSAWADHYRADMRTAATLLRQVDRGEAHFVWQPVCNATEKEAILYYEALLRTVSADGQQQPCGEAIGALERLGLVRILDQRTVSLVIDELEADPLVCLGVNISGQSASFHLNGHDAFWSELRERLSRDRSLARRLVVEITETAAHSSLRETVDFVTQLRALGCRIAIDDFGAGYASPRQLLALRPDIVKVDAFFLGAATQHAETASAFPHMVGLARSLAPTVIAEGVETAQQEEAARASGVQWLQGHQAGRPSVTRAWLDWDYRDSIRALVTFKSYSEAPAHNAQRAA</sequence>
<dbReference type="PANTHER" id="PTHR33121:SF79">
    <property type="entry name" value="CYCLIC DI-GMP PHOSPHODIESTERASE PDED-RELATED"/>
    <property type="match status" value="1"/>
</dbReference>
<dbReference type="GO" id="GO:0071111">
    <property type="term" value="F:cyclic-guanylate-specific phosphodiesterase activity"/>
    <property type="evidence" value="ECO:0007669"/>
    <property type="project" value="InterPro"/>
</dbReference>